<dbReference type="EMBL" id="CP036276">
    <property type="protein sequence ID" value="QDU47156.1"/>
    <property type="molecule type" value="Genomic_DNA"/>
</dbReference>
<gene>
    <name evidence="1" type="ORF">Mal52_56840</name>
</gene>
<reference evidence="1 2" key="1">
    <citation type="submission" date="2019-02" db="EMBL/GenBank/DDBJ databases">
        <title>Deep-cultivation of Planctomycetes and their phenomic and genomic characterization uncovers novel biology.</title>
        <authorList>
            <person name="Wiegand S."/>
            <person name="Jogler M."/>
            <person name="Boedeker C."/>
            <person name="Pinto D."/>
            <person name="Vollmers J."/>
            <person name="Rivas-Marin E."/>
            <person name="Kohn T."/>
            <person name="Peeters S.H."/>
            <person name="Heuer A."/>
            <person name="Rast P."/>
            <person name="Oberbeckmann S."/>
            <person name="Bunk B."/>
            <person name="Jeske O."/>
            <person name="Meyerdierks A."/>
            <person name="Storesund J.E."/>
            <person name="Kallscheuer N."/>
            <person name="Luecker S."/>
            <person name="Lage O.M."/>
            <person name="Pohl T."/>
            <person name="Merkel B.J."/>
            <person name="Hornburger P."/>
            <person name="Mueller R.-W."/>
            <person name="Bruemmer F."/>
            <person name="Labrenz M."/>
            <person name="Spormann A.M."/>
            <person name="Op den Camp H."/>
            <person name="Overmann J."/>
            <person name="Amann R."/>
            <person name="Jetten M.S.M."/>
            <person name="Mascher T."/>
            <person name="Medema M.H."/>
            <person name="Devos D.P."/>
            <person name="Kaster A.-K."/>
            <person name="Ovreas L."/>
            <person name="Rohde M."/>
            <person name="Galperin M.Y."/>
            <person name="Jogler C."/>
        </authorList>
    </citation>
    <scope>NUCLEOTIDE SEQUENCE [LARGE SCALE GENOMIC DNA]</scope>
    <source>
        <strain evidence="1 2">Mal52</strain>
    </source>
</reference>
<evidence type="ECO:0000313" key="2">
    <source>
        <dbReference type="Proteomes" id="UP000319383"/>
    </source>
</evidence>
<evidence type="ECO:0008006" key="3">
    <source>
        <dbReference type="Google" id="ProtNLM"/>
    </source>
</evidence>
<protein>
    <recommendedName>
        <fullName evidence="3">BON domain protein</fullName>
    </recommendedName>
</protein>
<organism evidence="1 2">
    <name type="scientific">Symmachiella dynata</name>
    <dbReference type="NCBI Taxonomy" id="2527995"/>
    <lineage>
        <taxon>Bacteria</taxon>
        <taxon>Pseudomonadati</taxon>
        <taxon>Planctomycetota</taxon>
        <taxon>Planctomycetia</taxon>
        <taxon>Planctomycetales</taxon>
        <taxon>Planctomycetaceae</taxon>
        <taxon>Symmachiella</taxon>
    </lineage>
</organism>
<dbReference type="KEGG" id="sdyn:Mal52_56840"/>
<keyword evidence="2" id="KW-1185">Reference proteome</keyword>
<dbReference type="RefSeq" id="WP_145379859.1">
    <property type="nucleotide sequence ID" value="NZ_CAXBED010000358.1"/>
</dbReference>
<dbReference type="AlphaFoldDB" id="A0A517ZXJ3"/>
<proteinExistence type="predicted"/>
<accession>A0A517ZXJ3</accession>
<dbReference type="Proteomes" id="UP000319383">
    <property type="component" value="Chromosome"/>
</dbReference>
<sequence>MHYSWVLDLLSGSLRTSPGCPLLLTSRFKDEQPAARKSLKLTYNQSTRHQGHEKRDWLLSAMQMALPFERAFIKTALTQVLRVAENRTRAAGCFMQLESADSSSGNLRDEIAQRLFIKEETDMRLHTPAAEIQMPLDERVRQQVLQHTNGMIQGLQVDLLADHLVLTGRTSSYYAKQLASHAAMNTIDEVLELTNDIRVG</sequence>
<evidence type="ECO:0000313" key="1">
    <source>
        <dbReference type="EMBL" id="QDU47156.1"/>
    </source>
</evidence>
<name>A0A517ZXJ3_9PLAN</name>